<dbReference type="Proteomes" id="UP000305401">
    <property type="component" value="Unassembled WGS sequence"/>
</dbReference>
<organism evidence="1 2">
    <name type="scientific">Muribaculum caecicola</name>
    <dbReference type="NCBI Taxonomy" id="3038144"/>
    <lineage>
        <taxon>Bacteria</taxon>
        <taxon>Pseudomonadati</taxon>
        <taxon>Bacteroidota</taxon>
        <taxon>Bacteroidia</taxon>
        <taxon>Bacteroidales</taxon>
        <taxon>Muribaculaceae</taxon>
        <taxon>Muribaculum</taxon>
    </lineage>
</organism>
<comment type="caution">
    <text evidence="1">The sequence shown here is derived from an EMBL/GenBank/DDBJ whole genome shotgun (WGS) entry which is preliminary data.</text>
</comment>
<protein>
    <submittedName>
        <fullName evidence="1">4Fe-4S dicluster domain-containing protein</fullName>
    </submittedName>
</protein>
<reference evidence="1" key="1">
    <citation type="submission" date="2019-04" db="EMBL/GenBank/DDBJ databases">
        <title>Microbes associate with the intestines of laboratory mice.</title>
        <authorList>
            <person name="Navarre W."/>
            <person name="Wong E."/>
            <person name="Huang K.C."/>
            <person name="Tropini C."/>
            <person name="Ng K."/>
            <person name="Yu B."/>
        </authorList>
    </citation>
    <scope>NUCLEOTIDE SEQUENCE</scope>
    <source>
        <strain evidence="1">NM86_A22</strain>
    </source>
</reference>
<accession>A0AC61S504</accession>
<gene>
    <name evidence="1" type="ORF">E5990_07500</name>
</gene>
<name>A0AC61S504_9BACT</name>
<evidence type="ECO:0000313" key="1">
    <source>
        <dbReference type="EMBL" id="THG47979.1"/>
    </source>
</evidence>
<dbReference type="EMBL" id="SSTG01000091">
    <property type="protein sequence ID" value="THG47979.1"/>
    <property type="molecule type" value="Genomic_DNA"/>
</dbReference>
<evidence type="ECO:0000313" key="2">
    <source>
        <dbReference type="Proteomes" id="UP000305401"/>
    </source>
</evidence>
<proteinExistence type="predicted"/>
<sequence length="268" mass="28942">MTYLIVFSPTGTSRKIGEFIVRGIGGEVVTIDLTYAPAPALNISKEDLAVFVAPVYGGCLPVLAKQRMAGITSSGAKAVGVCVYGNRAFEKALVELDSIFEQAGFIPIACGAFIGEHSYCTKANPIAPGRPDNNDLLQAELFGKAIKEKLDAGIIDMCNMKAVSDLPMTMSAKLRFIAGVLKIKFVKSKRRNVPETDLGRCIHCGLCVRICPAGAISKENEYDTDADKCIRCCACVKMCRQGAKTFNTPFAPLLSRNFYKKKPNITVV</sequence>
<keyword evidence="2" id="KW-1185">Reference proteome</keyword>